<keyword evidence="3" id="KW-1185">Reference proteome</keyword>
<gene>
    <name evidence="2" type="ORF">NECAME_04531</name>
</gene>
<keyword evidence="1" id="KW-0472">Membrane</keyword>
<organism evidence="2 3">
    <name type="scientific">Necator americanus</name>
    <name type="common">Human hookworm</name>
    <dbReference type="NCBI Taxonomy" id="51031"/>
    <lineage>
        <taxon>Eukaryota</taxon>
        <taxon>Metazoa</taxon>
        <taxon>Ecdysozoa</taxon>
        <taxon>Nematoda</taxon>
        <taxon>Chromadorea</taxon>
        <taxon>Rhabditida</taxon>
        <taxon>Rhabditina</taxon>
        <taxon>Rhabditomorpha</taxon>
        <taxon>Strongyloidea</taxon>
        <taxon>Ancylostomatidae</taxon>
        <taxon>Bunostominae</taxon>
        <taxon>Necator</taxon>
    </lineage>
</organism>
<evidence type="ECO:0000313" key="2">
    <source>
        <dbReference type="EMBL" id="ETN72060.1"/>
    </source>
</evidence>
<feature type="transmembrane region" description="Helical" evidence="1">
    <location>
        <begin position="12"/>
        <end position="34"/>
    </location>
</feature>
<protein>
    <submittedName>
        <fullName evidence="2">Uncharacterized protein</fullName>
    </submittedName>
</protein>
<evidence type="ECO:0000256" key="1">
    <source>
        <dbReference type="SAM" id="Phobius"/>
    </source>
</evidence>
<dbReference type="OrthoDB" id="5823426at2759"/>
<proteinExistence type="predicted"/>
<sequence>MRKKNGHWFHLYNNNIGHIANILWTRSGIFFWIFQPSKKIVCLLHEMRRMGRISLHKHTHINARRRRYAHLQGSQPISSLLDNQLFHTKAGVAYLFSIIGCMAYNYLLDPVPRAKRAEQRDTVAWLVLPWPSIMLTLMEDVSFQALVQVDRPGLVLAYAALSPL</sequence>
<reference evidence="3" key="1">
    <citation type="journal article" date="2014" name="Nat. Genet.">
        <title>Genome of the human hookworm Necator americanus.</title>
        <authorList>
            <person name="Tang Y.T."/>
            <person name="Gao X."/>
            <person name="Rosa B.A."/>
            <person name="Abubucker S."/>
            <person name="Hallsworth-Pepin K."/>
            <person name="Martin J."/>
            <person name="Tyagi R."/>
            <person name="Heizer E."/>
            <person name="Zhang X."/>
            <person name="Bhonagiri-Palsikar V."/>
            <person name="Minx P."/>
            <person name="Warren W.C."/>
            <person name="Wang Q."/>
            <person name="Zhan B."/>
            <person name="Hotez P.J."/>
            <person name="Sternberg P.W."/>
            <person name="Dougall A."/>
            <person name="Gaze S.T."/>
            <person name="Mulvenna J."/>
            <person name="Sotillo J."/>
            <person name="Ranganathan S."/>
            <person name="Rabelo E.M."/>
            <person name="Wilson R.K."/>
            <person name="Felgner P.L."/>
            <person name="Bethony J."/>
            <person name="Hawdon J.M."/>
            <person name="Gasser R.B."/>
            <person name="Loukas A."/>
            <person name="Mitreva M."/>
        </authorList>
    </citation>
    <scope>NUCLEOTIDE SEQUENCE [LARGE SCALE GENOMIC DNA]</scope>
</reference>
<feature type="transmembrane region" description="Helical" evidence="1">
    <location>
        <begin position="91"/>
        <end position="108"/>
    </location>
</feature>
<dbReference type="AlphaFoldDB" id="W2SQZ3"/>
<keyword evidence="1" id="KW-1133">Transmembrane helix</keyword>
<dbReference type="EMBL" id="KI665761">
    <property type="protein sequence ID" value="ETN72060.1"/>
    <property type="molecule type" value="Genomic_DNA"/>
</dbReference>
<name>W2SQZ3_NECAM</name>
<dbReference type="KEGG" id="nai:NECAME_04531"/>
<dbReference type="Proteomes" id="UP000053676">
    <property type="component" value="Unassembled WGS sequence"/>
</dbReference>
<accession>W2SQZ3</accession>
<keyword evidence="1" id="KW-0812">Transmembrane</keyword>
<evidence type="ECO:0000313" key="3">
    <source>
        <dbReference type="Proteomes" id="UP000053676"/>
    </source>
</evidence>